<dbReference type="InterPro" id="IPR045584">
    <property type="entry name" value="Pilin-like"/>
</dbReference>
<protein>
    <submittedName>
        <fullName evidence="2">Type II secretion system protein</fullName>
    </submittedName>
</protein>
<dbReference type="NCBIfam" id="TIGR02532">
    <property type="entry name" value="IV_pilin_GFxxxE"/>
    <property type="match status" value="1"/>
</dbReference>
<name>A0A518N348_9GAMM</name>
<gene>
    <name evidence="2" type="ORF">FPZ22_05090</name>
</gene>
<dbReference type="Pfam" id="PF07963">
    <property type="entry name" value="N_methyl"/>
    <property type="match status" value="1"/>
</dbReference>
<keyword evidence="1" id="KW-0812">Transmembrane</keyword>
<dbReference type="EMBL" id="CP042218">
    <property type="protein sequence ID" value="QDW66346.1"/>
    <property type="molecule type" value="Genomic_DNA"/>
</dbReference>
<feature type="transmembrane region" description="Helical" evidence="1">
    <location>
        <begin position="12"/>
        <end position="31"/>
    </location>
</feature>
<dbReference type="OrthoDB" id="6048068at2"/>
<dbReference type="Proteomes" id="UP000316584">
    <property type="component" value="Chromosome"/>
</dbReference>
<evidence type="ECO:0000256" key="1">
    <source>
        <dbReference type="SAM" id="Phobius"/>
    </source>
</evidence>
<sequence length="129" mass="14000">MTRASGYTLLEMVVVLALMGLAVGMAAPAGFRMIESWREAGDVDEVLRQLAALPTAAREQGRAIRLPPDDGASMPAVLPEGWSLEMEEALVVRPNGACGNAQGRLLTRRQVVDFRVEAPFCRIIRTPPQ</sequence>
<dbReference type="RefSeq" id="WP_144891005.1">
    <property type="nucleotide sequence ID" value="NZ_CP042218.1"/>
</dbReference>
<evidence type="ECO:0000313" key="3">
    <source>
        <dbReference type="Proteomes" id="UP000316584"/>
    </source>
</evidence>
<keyword evidence="1" id="KW-1133">Transmembrane helix</keyword>
<dbReference type="InterPro" id="IPR012902">
    <property type="entry name" value="N_methyl_site"/>
</dbReference>
<accession>A0A518N348</accession>
<dbReference type="PROSITE" id="PS00409">
    <property type="entry name" value="PROKAR_NTER_METHYL"/>
    <property type="match status" value="1"/>
</dbReference>
<evidence type="ECO:0000313" key="2">
    <source>
        <dbReference type="EMBL" id="QDW66346.1"/>
    </source>
</evidence>
<organism evidence="2 3">
    <name type="scientific">Luteimonas granuli</name>
    <dbReference type="NCBI Taxonomy" id="1176533"/>
    <lineage>
        <taxon>Bacteria</taxon>
        <taxon>Pseudomonadati</taxon>
        <taxon>Pseudomonadota</taxon>
        <taxon>Gammaproteobacteria</taxon>
        <taxon>Lysobacterales</taxon>
        <taxon>Lysobacteraceae</taxon>
        <taxon>Luteimonas</taxon>
    </lineage>
</organism>
<dbReference type="KEGG" id="lug:FPZ22_05090"/>
<reference evidence="2 3" key="1">
    <citation type="submission" date="2019-07" db="EMBL/GenBank/DDBJ databases">
        <title>Full genome sequence of Luteimonas sp. Gr-4.</title>
        <authorList>
            <person name="Im W.-T."/>
        </authorList>
    </citation>
    <scope>NUCLEOTIDE SEQUENCE [LARGE SCALE GENOMIC DNA]</scope>
    <source>
        <strain evidence="2 3">Gr-4</strain>
    </source>
</reference>
<proteinExistence type="predicted"/>
<dbReference type="SUPFAM" id="SSF54523">
    <property type="entry name" value="Pili subunits"/>
    <property type="match status" value="1"/>
</dbReference>
<dbReference type="AlphaFoldDB" id="A0A518N348"/>
<keyword evidence="3" id="KW-1185">Reference proteome</keyword>
<keyword evidence="1" id="KW-0472">Membrane</keyword>